<evidence type="ECO:0000313" key="1">
    <source>
        <dbReference type="Proteomes" id="UP000504609"/>
    </source>
</evidence>
<dbReference type="PANTHER" id="PTHR34458">
    <property type="entry name" value="POLLEN OLE E 1 ALLERGEN AND EXTENSIN FAMILY PROTEIN-RELATED"/>
    <property type="match status" value="1"/>
</dbReference>
<dbReference type="InterPro" id="IPR040404">
    <property type="entry name" value="Phylloplanin-like"/>
</dbReference>
<accession>A0A6J1EPU9</accession>
<dbReference type="GeneID" id="111436755"/>
<dbReference type="RefSeq" id="XP_022930242.1">
    <property type="nucleotide sequence ID" value="XM_023074474.1"/>
</dbReference>
<dbReference type="KEGG" id="cmos:111436755"/>
<gene>
    <name evidence="2" type="primary">LOC111436755</name>
</gene>
<proteinExistence type="predicted"/>
<organism evidence="1 2">
    <name type="scientific">Cucurbita moschata</name>
    <name type="common">Winter crookneck squash</name>
    <name type="synonym">Cucurbita pepo var. moschata</name>
    <dbReference type="NCBI Taxonomy" id="3662"/>
    <lineage>
        <taxon>Eukaryota</taxon>
        <taxon>Viridiplantae</taxon>
        <taxon>Streptophyta</taxon>
        <taxon>Embryophyta</taxon>
        <taxon>Tracheophyta</taxon>
        <taxon>Spermatophyta</taxon>
        <taxon>Magnoliopsida</taxon>
        <taxon>eudicotyledons</taxon>
        <taxon>Gunneridae</taxon>
        <taxon>Pentapetalae</taxon>
        <taxon>rosids</taxon>
        <taxon>fabids</taxon>
        <taxon>Cucurbitales</taxon>
        <taxon>Cucurbitaceae</taxon>
        <taxon>Cucurbiteae</taxon>
        <taxon>Cucurbita</taxon>
    </lineage>
</organism>
<dbReference type="PANTHER" id="PTHR34458:SF5">
    <property type="entry name" value="POLLEN OLE E 1 ALLERGEN AND EXTENSIN FAMILY PROTEIN"/>
    <property type="match status" value="1"/>
</dbReference>
<reference evidence="2" key="1">
    <citation type="submission" date="2025-08" db="UniProtKB">
        <authorList>
            <consortium name="RefSeq"/>
        </authorList>
    </citation>
    <scope>IDENTIFICATION</scope>
    <source>
        <tissue evidence="2">Young leaves</tissue>
    </source>
</reference>
<dbReference type="AlphaFoldDB" id="A0A6J1EPU9"/>
<keyword evidence="1" id="KW-1185">Reference proteome</keyword>
<evidence type="ECO:0000313" key="2">
    <source>
        <dbReference type="RefSeq" id="XP_022930242.1"/>
    </source>
</evidence>
<dbReference type="Proteomes" id="UP000504609">
    <property type="component" value="Unplaced"/>
</dbReference>
<sequence length="239" mass="26483">MIVIWPERVKKIPGRALEMAPVELQSLKKHKLQNLSKEPWTSSLRLTAMSLLLIMRVTLKTFRNFTNIATFFNQWFSRGEHYKVLHRLQLTTSRNLISPKGGVCAQYDFDLIRTLLGLTHIQGTLYCTLNGNMIYGLLTPTFPNAAVEMHCGAGGTVISSVKSDATGRFSMLLDAPQLLLSFLLNNCSLVVTTPLVNCNGAMPSFGALASPLQLIGNTFLGLFNITNIIPVGFRFLPIL</sequence>
<protein>
    <submittedName>
        <fullName evidence="2">Uncharacterized protein LOC111436755 isoform X1</fullName>
    </submittedName>
</protein>
<name>A0A6J1EPU9_CUCMO</name>